<reference evidence="2" key="1">
    <citation type="submission" date="2020-08" db="EMBL/GenBank/DDBJ databases">
        <title>Plant Genome Project.</title>
        <authorList>
            <person name="Zhang R.-G."/>
        </authorList>
    </citation>
    <scope>NUCLEOTIDE SEQUENCE</scope>
    <source>
        <strain evidence="2">WSP0</strain>
        <tissue evidence="2">Leaf</tissue>
    </source>
</reference>
<dbReference type="EMBL" id="JACTNZ010000005">
    <property type="protein sequence ID" value="KAG5547210.1"/>
    <property type="molecule type" value="Genomic_DNA"/>
</dbReference>
<keyword evidence="1" id="KW-0732">Signal</keyword>
<organism evidence="2 3">
    <name type="scientific">Rhododendron griersonianum</name>
    <dbReference type="NCBI Taxonomy" id="479676"/>
    <lineage>
        <taxon>Eukaryota</taxon>
        <taxon>Viridiplantae</taxon>
        <taxon>Streptophyta</taxon>
        <taxon>Embryophyta</taxon>
        <taxon>Tracheophyta</taxon>
        <taxon>Spermatophyta</taxon>
        <taxon>Magnoliopsida</taxon>
        <taxon>eudicotyledons</taxon>
        <taxon>Gunneridae</taxon>
        <taxon>Pentapetalae</taxon>
        <taxon>asterids</taxon>
        <taxon>Ericales</taxon>
        <taxon>Ericaceae</taxon>
        <taxon>Ericoideae</taxon>
        <taxon>Rhodoreae</taxon>
        <taxon>Rhododendron</taxon>
    </lineage>
</organism>
<dbReference type="AlphaFoldDB" id="A0AAV6K436"/>
<sequence>MHEIRGDLAFVGLVDQALALWVFESGLGQIIEDDGEGGTSEGHPWAIAQVDKERLASRRRFPEHYGGFSKTCPFPDHTLRENIDWDEAIFLVENLKKQEGRISKDLWMDSWDKWEFNRMKAAGVIGEKGSGISTQVSQYQLEIVLNEDEPSFLQGQTRCSMDPVKMFKKPGGVLSQAAARRERGLLSVVGLSAKPKWKKGSFGQATFGQSIQDRRQRFPIYNLKK</sequence>
<accession>A0AAV6K436</accession>
<feature type="signal peptide" evidence="1">
    <location>
        <begin position="1"/>
        <end position="19"/>
    </location>
</feature>
<proteinExistence type="predicted"/>
<feature type="chain" id="PRO_5043529257" evidence="1">
    <location>
        <begin position="20"/>
        <end position="225"/>
    </location>
</feature>
<evidence type="ECO:0000313" key="3">
    <source>
        <dbReference type="Proteomes" id="UP000823749"/>
    </source>
</evidence>
<gene>
    <name evidence="2" type="ORF">RHGRI_013025</name>
</gene>
<dbReference type="Proteomes" id="UP000823749">
    <property type="component" value="Chromosome 5"/>
</dbReference>
<comment type="caution">
    <text evidence="2">The sequence shown here is derived from an EMBL/GenBank/DDBJ whole genome shotgun (WGS) entry which is preliminary data.</text>
</comment>
<keyword evidence="3" id="KW-1185">Reference proteome</keyword>
<protein>
    <submittedName>
        <fullName evidence="2">Uncharacterized protein</fullName>
    </submittedName>
</protein>
<name>A0AAV6K436_9ERIC</name>
<evidence type="ECO:0000256" key="1">
    <source>
        <dbReference type="SAM" id="SignalP"/>
    </source>
</evidence>
<evidence type="ECO:0000313" key="2">
    <source>
        <dbReference type="EMBL" id="KAG5547210.1"/>
    </source>
</evidence>